<name>A0A2H5QH16_CITUN</name>
<keyword evidence="3" id="KW-1185">Reference proteome</keyword>
<sequence>ADQPLGKLTAWEARSAAGTARGDPRPPPLDSPRSELSDLSFPSSLIEVRSPLTGGAIRRIRERESTRRRC</sequence>
<protein>
    <submittedName>
        <fullName evidence="2">Uncharacterized protein</fullName>
    </submittedName>
</protein>
<evidence type="ECO:0000313" key="3">
    <source>
        <dbReference type="Proteomes" id="UP000236630"/>
    </source>
</evidence>
<organism evidence="2 3">
    <name type="scientific">Citrus unshiu</name>
    <name type="common">Satsuma mandarin</name>
    <name type="synonym">Citrus nobilis var. unshiu</name>
    <dbReference type="NCBI Taxonomy" id="55188"/>
    <lineage>
        <taxon>Eukaryota</taxon>
        <taxon>Viridiplantae</taxon>
        <taxon>Streptophyta</taxon>
        <taxon>Embryophyta</taxon>
        <taxon>Tracheophyta</taxon>
        <taxon>Spermatophyta</taxon>
        <taxon>Magnoliopsida</taxon>
        <taxon>eudicotyledons</taxon>
        <taxon>Gunneridae</taxon>
        <taxon>Pentapetalae</taxon>
        <taxon>rosids</taxon>
        <taxon>malvids</taxon>
        <taxon>Sapindales</taxon>
        <taxon>Rutaceae</taxon>
        <taxon>Aurantioideae</taxon>
        <taxon>Citrus</taxon>
    </lineage>
</organism>
<comment type="caution">
    <text evidence="2">The sequence shown here is derived from an EMBL/GenBank/DDBJ whole genome shotgun (WGS) entry which is preliminary data.</text>
</comment>
<feature type="region of interest" description="Disordered" evidence="1">
    <location>
        <begin position="1"/>
        <end position="38"/>
    </location>
</feature>
<accession>A0A2H5QH16</accession>
<gene>
    <name evidence="2" type="ORF">CUMW_226230</name>
</gene>
<dbReference type="EMBL" id="BDQV01000356">
    <property type="protein sequence ID" value="GAY63515.1"/>
    <property type="molecule type" value="Genomic_DNA"/>
</dbReference>
<dbReference type="Proteomes" id="UP000236630">
    <property type="component" value="Unassembled WGS sequence"/>
</dbReference>
<evidence type="ECO:0000313" key="2">
    <source>
        <dbReference type="EMBL" id="GAY63515.1"/>
    </source>
</evidence>
<evidence type="ECO:0000256" key="1">
    <source>
        <dbReference type="SAM" id="MobiDB-lite"/>
    </source>
</evidence>
<dbReference type="AlphaFoldDB" id="A0A2H5QH16"/>
<reference evidence="2 3" key="1">
    <citation type="journal article" date="2017" name="Front. Genet.">
        <title>Draft sequencing of the heterozygous diploid genome of Satsuma (Citrus unshiu Marc.) using a hybrid assembly approach.</title>
        <authorList>
            <person name="Shimizu T."/>
            <person name="Tanizawa Y."/>
            <person name="Mochizuki T."/>
            <person name="Nagasaki H."/>
            <person name="Yoshioka T."/>
            <person name="Toyoda A."/>
            <person name="Fujiyama A."/>
            <person name="Kaminuma E."/>
            <person name="Nakamura Y."/>
        </authorList>
    </citation>
    <scope>NUCLEOTIDE SEQUENCE [LARGE SCALE GENOMIC DNA]</scope>
    <source>
        <strain evidence="3">cv. Miyagawa wase</strain>
    </source>
</reference>
<proteinExistence type="predicted"/>
<feature type="non-terminal residue" evidence="2">
    <location>
        <position position="1"/>
    </location>
</feature>